<protein>
    <recommendedName>
        <fullName evidence="1">BAAT/Acyl-CoA thioester hydrolase C-terminal domain-containing protein</fullName>
    </recommendedName>
</protein>
<evidence type="ECO:0000313" key="2">
    <source>
        <dbReference type="EMBL" id="GGI52583.1"/>
    </source>
</evidence>
<evidence type="ECO:0000259" key="1">
    <source>
        <dbReference type="Pfam" id="PF08840"/>
    </source>
</evidence>
<dbReference type="Pfam" id="PF08840">
    <property type="entry name" value="BAAT_C"/>
    <property type="match status" value="1"/>
</dbReference>
<dbReference type="PANTHER" id="PTHR43265">
    <property type="entry name" value="ESTERASE ESTD"/>
    <property type="match status" value="1"/>
</dbReference>
<evidence type="ECO:0000313" key="3">
    <source>
        <dbReference type="Proteomes" id="UP000662074"/>
    </source>
</evidence>
<dbReference type="EMBL" id="BMDO01000014">
    <property type="protein sequence ID" value="GGI52583.1"/>
    <property type="molecule type" value="Genomic_DNA"/>
</dbReference>
<dbReference type="AlphaFoldDB" id="A0A917JBH3"/>
<gene>
    <name evidence="2" type="ORF">GCM10011425_37950</name>
</gene>
<organism evidence="2 3">
    <name type="scientific">Mucilaginibacter galii</name>
    <dbReference type="NCBI Taxonomy" id="2005073"/>
    <lineage>
        <taxon>Bacteria</taxon>
        <taxon>Pseudomonadati</taxon>
        <taxon>Bacteroidota</taxon>
        <taxon>Sphingobacteriia</taxon>
        <taxon>Sphingobacteriales</taxon>
        <taxon>Sphingobacteriaceae</taxon>
        <taxon>Mucilaginibacter</taxon>
    </lineage>
</organism>
<sequence length="323" mass="36817">MSTQARAQSPWDKFYDHDTLTTKELGKVVIHVTKTNRNAIKPLLVYLDGSGNYPLYYRKNSGKYNTSIALDIVKYAKDYTVVLISKPGIPFSDSLRYQQGRAYYPDNEVYDRYYSLQWRAGTASAAINYLLKKIPVDQKHILVMGYSEGSQVAPAVAVMNKKVTHVVCMVGNALNQLYDFIISARLDADQGNKTALESQHTVDSLYTEFAKIYADPKSTSKKWFGATYLKWSSFSESTPLENMLKLNIPILYMGGGKDNNQTIIDMDYAKLEFLRKGKTNLTYKVYENSNHYLQETEMNDGKEVRTDRSDEAHQFALTWSKAN</sequence>
<dbReference type="InterPro" id="IPR014940">
    <property type="entry name" value="BAAT_C"/>
</dbReference>
<dbReference type="Gene3D" id="3.40.50.1820">
    <property type="entry name" value="alpha/beta hydrolase"/>
    <property type="match status" value="1"/>
</dbReference>
<dbReference type="InterPro" id="IPR029058">
    <property type="entry name" value="AB_hydrolase_fold"/>
</dbReference>
<reference evidence="2" key="1">
    <citation type="journal article" date="2014" name="Int. J. Syst. Evol. Microbiol.">
        <title>Complete genome sequence of Corynebacterium casei LMG S-19264T (=DSM 44701T), isolated from a smear-ripened cheese.</title>
        <authorList>
            <consortium name="US DOE Joint Genome Institute (JGI-PGF)"/>
            <person name="Walter F."/>
            <person name="Albersmeier A."/>
            <person name="Kalinowski J."/>
            <person name="Ruckert C."/>
        </authorList>
    </citation>
    <scope>NUCLEOTIDE SEQUENCE</scope>
    <source>
        <strain evidence="2">CCM 8711</strain>
    </source>
</reference>
<dbReference type="SUPFAM" id="SSF53474">
    <property type="entry name" value="alpha/beta-Hydrolases"/>
    <property type="match status" value="1"/>
</dbReference>
<name>A0A917JBH3_9SPHI</name>
<proteinExistence type="predicted"/>
<dbReference type="Proteomes" id="UP000662074">
    <property type="component" value="Unassembled WGS sequence"/>
</dbReference>
<keyword evidence="3" id="KW-1185">Reference proteome</keyword>
<comment type="caution">
    <text evidence="2">The sequence shown here is derived from an EMBL/GenBank/DDBJ whole genome shotgun (WGS) entry which is preliminary data.</text>
</comment>
<dbReference type="PANTHER" id="PTHR43265:SF1">
    <property type="entry name" value="ESTERASE ESTD"/>
    <property type="match status" value="1"/>
</dbReference>
<dbReference type="InterPro" id="IPR053145">
    <property type="entry name" value="AB_hydrolase_Est10"/>
</dbReference>
<dbReference type="GO" id="GO:0052689">
    <property type="term" value="F:carboxylic ester hydrolase activity"/>
    <property type="evidence" value="ECO:0007669"/>
    <property type="project" value="TreeGrafter"/>
</dbReference>
<accession>A0A917JBH3</accession>
<feature type="domain" description="BAAT/Acyl-CoA thioester hydrolase C-terminal" evidence="1">
    <location>
        <begin position="126"/>
        <end position="293"/>
    </location>
</feature>
<reference evidence="2" key="2">
    <citation type="submission" date="2020-09" db="EMBL/GenBank/DDBJ databases">
        <authorList>
            <person name="Sun Q."/>
            <person name="Sedlacek I."/>
        </authorList>
    </citation>
    <scope>NUCLEOTIDE SEQUENCE</scope>
    <source>
        <strain evidence="2">CCM 8711</strain>
    </source>
</reference>